<dbReference type="Pfam" id="PF00072">
    <property type="entry name" value="Response_reg"/>
    <property type="match status" value="1"/>
</dbReference>
<dbReference type="GO" id="GO:0005737">
    <property type="term" value="C:cytoplasm"/>
    <property type="evidence" value="ECO:0007669"/>
    <property type="project" value="UniProtKB-SubCell"/>
</dbReference>
<dbReference type="PROSITE" id="PS01124">
    <property type="entry name" value="HTH_ARAC_FAMILY_2"/>
    <property type="match status" value="1"/>
</dbReference>
<evidence type="ECO:0000256" key="7">
    <source>
        <dbReference type="ARBA" id="ARBA00023163"/>
    </source>
</evidence>
<evidence type="ECO:0000256" key="8">
    <source>
        <dbReference type="PROSITE-ProRule" id="PRU00169"/>
    </source>
</evidence>
<dbReference type="PANTHER" id="PTHR42713:SF3">
    <property type="entry name" value="TRANSCRIPTIONAL REGULATORY PROTEIN HPTR"/>
    <property type="match status" value="1"/>
</dbReference>
<evidence type="ECO:0000313" key="12">
    <source>
        <dbReference type="Proteomes" id="UP000282076"/>
    </source>
</evidence>
<dbReference type="AlphaFoldDB" id="A0A494Y5I1"/>
<comment type="subcellular location">
    <subcellularLocation>
        <location evidence="1">Cytoplasm</location>
    </subcellularLocation>
</comment>
<dbReference type="GO" id="GO:0000160">
    <property type="term" value="P:phosphorelay signal transduction system"/>
    <property type="evidence" value="ECO:0007669"/>
    <property type="project" value="UniProtKB-KW"/>
</dbReference>
<comment type="caution">
    <text evidence="11">The sequence shown here is derived from an EMBL/GenBank/DDBJ whole genome shotgun (WGS) entry which is preliminary data.</text>
</comment>
<gene>
    <name evidence="11" type="ORF">D7Z26_04975</name>
</gene>
<dbReference type="InterPro" id="IPR041522">
    <property type="entry name" value="CdaR_GGDEF"/>
</dbReference>
<dbReference type="CDD" id="cd17536">
    <property type="entry name" value="REC_YesN-like"/>
    <property type="match status" value="1"/>
</dbReference>
<dbReference type="SMART" id="SM00448">
    <property type="entry name" value="REC"/>
    <property type="match status" value="1"/>
</dbReference>
<reference evidence="11 12" key="1">
    <citation type="submission" date="2018-10" db="EMBL/GenBank/DDBJ databases">
        <title>Cohnella sp. M2MS4P-1, whole genome shotgun sequence.</title>
        <authorList>
            <person name="Tuo L."/>
        </authorList>
    </citation>
    <scope>NUCLEOTIDE SEQUENCE [LARGE SCALE GENOMIC DNA]</scope>
    <source>
        <strain evidence="11 12">M2MS4P-1</strain>
    </source>
</reference>
<dbReference type="InterPro" id="IPR018062">
    <property type="entry name" value="HTH_AraC-typ_CS"/>
</dbReference>
<dbReference type="GO" id="GO:0003700">
    <property type="term" value="F:DNA-binding transcription factor activity"/>
    <property type="evidence" value="ECO:0007669"/>
    <property type="project" value="InterPro"/>
</dbReference>
<organism evidence="11 12">
    <name type="scientific">Cohnella endophytica</name>
    <dbReference type="NCBI Taxonomy" id="2419778"/>
    <lineage>
        <taxon>Bacteria</taxon>
        <taxon>Bacillati</taxon>
        <taxon>Bacillota</taxon>
        <taxon>Bacilli</taxon>
        <taxon>Bacillales</taxon>
        <taxon>Paenibacillaceae</taxon>
        <taxon>Cohnella</taxon>
    </lineage>
</organism>
<accession>A0A494Y5I1</accession>
<evidence type="ECO:0000256" key="1">
    <source>
        <dbReference type="ARBA" id="ARBA00004496"/>
    </source>
</evidence>
<dbReference type="Proteomes" id="UP000282076">
    <property type="component" value="Unassembled WGS sequence"/>
</dbReference>
<dbReference type="InterPro" id="IPR009057">
    <property type="entry name" value="Homeodomain-like_sf"/>
</dbReference>
<keyword evidence="7" id="KW-0804">Transcription</keyword>
<keyword evidence="2" id="KW-0963">Cytoplasm</keyword>
<sequence length="531" mass="61707">MIKVLIADDEPVFRDYLYHLVDWGEHGFEICGQARNGEEALELADSLRPQIALLDINMPIMDGIRVAEQLKMKYPEMMIALVTGYGEFEYARKAIRLGVEDYVLKPFKKEEMLSTLLKFKFILQKKQEETARAKDDSFYAQERLLNALLEGEFEAKEEEFVRHFQGQGTLLNEQYYSVASIDIDHLYQLWTKHREISLWKFAVANVMGDILQDKSDKWIFNGPEGRIVCIQRFNRADEAEEFDHSSYATLCDYVAKYFRFTVSVGVSRIVHRLAEIRDAYSESAIALQNKLILGNGRVIEYGAIMESNKGSGFYPMILNEQLLSALRRHEHDEAHQALYRMKAHIQSHQLPVDFTYAIIMSVVSMCLSYITEMGGNIETILGDDFRPYQQIKKIASLDESFQWLSQLFGQTISHYREQKVSRVQKIARNVQEFIEEHYVDSELSVENIAKHLHLDSSYIRKVFSKEFNMNIAEFITQVRMKQAKLLMDTDNMKMQELSERVGYSDAGYFSKVFKKYCGILPSEYVAKKVKH</sequence>
<keyword evidence="4" id="KW-0902">Two-component regulatory system</keyword>
<evidence type="ECO:0000256" key="3">
    <source>
        <dbReference type="ARBA" id="ARBA00022553"/>
    </source>
</evidence>
<evidence type="ECO:0000313" key="11">
    <source>
        <dbReference type="EMBL" id="RKP57330.1"/>
    </source>
</evidence>
<dbReference type="SMART" id="SM00342">
    <property type="entry name" value="HTH_ARAC"/>
    <property type="match status" value="1"/>
</dbReference>
<dbReference type="PROSITE" id="PS50110">
    <property type="entry name" value="RESPONSE_REGULATORY"/>
    <property type="match status" value="1"/>
</dbReference>
<proteinExistence type="predicted"/>
<dbReference type="InterPro" id="IPR011006">
    <property type="entry name" value="CheY-like_superfamily"/>
</dbReference>
<keyword evidence="5" id="KW-0805">Transcription regulation</keyword>
<protein>
    <submittedName>
        <fullName evidence="11">Response regulator</fullName>
    </submittedName>
</protein>
<keyword evidence="6" id="KW-0238">DNA-binding</keyword>
<dbReference type="InterPro" id="IPR051552">
    <property type="entry name" value="HptR"/>
</dbReference>
<evidence type="ECO:0000256" key="4">
    <source>
        <dbReference type="ARBA" id="ARBA00023012"/>
    </source>
</evidence>
<feature type="domain" description="Response regulatory" evidence="10">
    <location>
        <begin position="3"/>
        <end position="120"/>
    </location>
</feature>
<dbReference type="Pfam" id="PF17853">
    <property type="entry name" value="GGDEF_2"/>
    <property type="match status" value="1"/>
</dbReference>
<evidence type="ECO:0000256" key="2">
    <source>
        <dbReference type="ARBA" id="ARBA00022490"/>
    </source>
</evidence>
<dbReference type="RefSeq" id="WP_120974945.1">
    <property type="nucleotide sequence ID" value="NZ_RBZM01000002.1"/>
</dbReference>
<dbReference type="GO" id="GO:0043565">
    <property type="term" value="F:sequence-specific DNA binding"/>
    <property type="evidence" value="ECO:0007669"/>
    <property type="project" value="InterPro"/>
</dbReference>
<feature type="domain" description="HTH araC/xylS-type" evidence="9">
    <location>
        <begin position="428"/>
        <end position="527"/>
    </location>
</feature>
<dbReference type="PANTHER" id="PTHR42713">
    <property type="entry name" value="HISTIDINE KINASE-RELATED"/>
    <property type="match status" value="1"/>
</dbReference>
<evidence type="ECO:0000259" key="9">
    <source>
        <dbReference type="PROSITE" id="PS01124"/>
    </source>
</evidence>
<evidence type="ECO:0000256" key="6">
    <source>
        <dbReference type="ARBA" id="ARBA00023125"/>
    </source>
</evidence>
<keyword evidence="12" id="KW-1185">Reference proteome</keyword>
<dbReference type="SUPFAM" id="SSF52172">
    <property type="entry name" value="CheY-like"/>
    <property type="match status" value="1"/>
</dbReference>
<dbReference type="EMBL" id="RBZM01000002">
    <property type="protein sequence ID" value="RKP57330.1"/>
    <property type="molecule type" value="Genomic_DNA"/>
</dbReference>
<dbReference type="OrthoDB" id="9794370at2"/>
<dbReference type="InterPro" id="IPR020449">
    <property type="entry name" value="Tscrpt_reg_AraC-type_HTH"/>
</dbReference>
<dbReference type="Pfam" id="PF12833">
    <property type="entry name" value="HTH_18"/>
    <property type="match status" value="1"/>
</dbReference>
<keyword evidence="3 8" id="KW-0597">Phosphoprotein</keyword>
<dbReference type="Gene3D" id="3.40.50.2300">
    <property type="match status" value="1"/>
</dbReference>
<dbReference type="PROSITE" id="PS00041">
    <property type="entry name" value="HTH_ARAC_FAMILY_1"/>
    <property type="match status" value="1"/>
</dbReference>
<dbReference type="InterPro" id="IPR001789">
    <property type="entry name" value="Sig_transdc_resp-reg_receiver"/>
</dbReference>
<dbReference type="InterPro" id="IPR018060">
    <property type="entry name" value="HTH_AraC"/>
</dbReference>
<feature type="modified residue" description="4-aspartylphosphate" evidence="8">
    <location>
        <position position="55"/>
    </location>
</feature>
<dbReference type="SUPFAM" id="SSF46689">
    <property type="entry name" value="Homeodomain-like"/>
    <property type="match status" value="1"/>
</dbReference>
<evidence type="ECO:0000256" key="5">
    <source>
        <dbReference type="ARBA" id="ARBA00023015"/>
    </source>
</evidence>
<dbReference type="Gene3D" id="1.10.10.60">
    <property type="entry name" value="Homeodomain-like"/>
    <property type="match status" value="2"/>
</dbReference>
<evidence type="ECO:0000259" key="10">
    <source>
        <dbReference type="PROSITE" id="PS50110"/>
    </source>
</evidence>
<name>A0A494Y5I1_9BACL</name>
<dbReference type="PRINTS" id="PR00032">
    <property type="entry name" value="HTHARAC"/>
</dbReference>